<reference evidence="2 3" key="2">
    <citation type="journal article" date="2016" name="Int. J. Syst. Evol. Microbiol.">
        <title>Flavisolibacter tropicus sp. nov., isolated from tropical soil.</title>
        <authorList>
            <person name="Lee J.J."/>
            <person name="Kang M.S."/>
            <person name="Kim G.S."/>
            <person name="Lee C.S."/>
            <person name="Lim S."/>
            <person name="Lee J."/>
            <person name="Roh S.H."/>
            <person name="Kang H."/>
            <person name="Ha J.M."/>
            <person name="Bae S."/>
            <person name="Jung H.Y."/>
            <person name="Kim M.K."/>
        </authorList>
    </citation>
    <scope>NUCLEOTIDE SEQUENCE [LARGE SCALE GENOMIC DNA]</scope>
    <source>
        <strain evidence="2 3">LCS9</strain>
    </source>
</reference>
<dbReference type="Proteomes" id="UP000077177">
    <property type="component" value="Chromosome"/>
</dbReference>
<accession>A0A172TWG8</accession>
<name>A0A172TWG8_9BACT</name>
<dbReference type="KEGG" id="fla:SY85_13320"/>
<evidence type="ECO:0000313" key="2">
    <source>
        <dbReference type="EMBL" id="ANE51346.1"/>
    </source>
</evidence>
<keyword evidence="3" id="KW-1185">Reference proteome</keyword>
<feature type="compositionally biased region" description="Basic and acidic residues" evidence="1">
    <location>
        <begin position="57"/>
        <end position="66"/>
    </location>
</feature>
<dbReference type="RefSeq" id="WP_066405272.1">
    <property type="nucleotide sequence ID" value="NZ_CP011390.1"/>
</dbReference>
<protein>
    <submittedName>
        <fullName evidence="2">Uncharacterized protein</fullName>
    </submittedName>
</protein>
<evidence type="ECO:0000256" key="1">
    <source>
        <dbReference type="SAM" id="MobiDB-lite"/>
    </source>
</evidence>
<dbReference type="AlphaFoldDB" id="A0A172TWG8"/>
<dbReference type="EMBL" id="CP011390">
    <property type="protein sequence ID" value="ANE51346.1"/>
    <property type="molecule type" value="Genomic_DNA"/>
</dbReference>
<reference evidence="3" key="1">
    <citation type="submission" date="2015-01" db="EMBL/GenBank/DDBJ databases">
        <title>Flavisolibacter sp./LCS9/ whole genome sequencing.</title>
        <authorList>
            <person name="Kim M.K."/>
            <person name="Srinivasan S."/>
            <person name="Lee J.-J."/>
        </authorList>
    </citation>
    <scope>NUCLEOTIDE SEQUENCE [LARGE SCALE GENOMIC DNA]</scope>
    <source>
        <strain evidence="3">LCS9</strain>
    </source>
</reference>
<proteinExistence type="predicted"/>
<evidence type="ECO:0000313" key="3">
    <source>
        <dbReference type="Proteomes" id="UP000077177"/>
    </source>
</evidence>
<sequence>MAKKENKGGLLSNEQVEQEVQRTGSDDKGGSGYRGSQDTGDTKVRESGTEVQQQDGRPPDHLDEQP</sequence>
<dbReference type="OrthoDB" id="680934at2"/>
<feature type="region of interest" description="Disordered" evidence="1">
    <location>
        <begin position="1"/>
        <end position="66"/>
    </location>
</feature>
<gene>
    <name evidence="2" type="ORF">SY85_13320</name>
</gene>
<organism evidence="2 3">
    <name type="scientific">Flavisolibacter tropicus</name>
    <dbReference type="NCBI Taxonomy" id="1492898"/>
    <lineage>
        <taxon>Bacteria</taxon>
        <taxon>Pseudomonadati</taxon>
        <taxon>Bacteroidota</taxon>
        <taxon>Chitinophagia</taxon>
        <taxon>Chitinophagales</taxon>
        <taxon>Chitinophagaceae</taxon>
        <taxon>Flavisolibacter</taxon>
    </lineage>
</organism>